<dbReference type="KEGG" id="grs:C7S20_02265"/>
<organism evidence="1 2">
    <name type="scientific">Christiangramia fulva</name>
    <dbReference type="NCBI Taxonomy" id="2126553"/>
    <lineage>
        <taxon>Bacteria</taxon>
        <taxon>Pseudomonadati</taxon>
        <taxon>Bacteroidota</taxon>
        <taxon>Flavobacteriia</taxon>
        <taxon>Flavobacteriales</taxon>
        <taxon>Flavobacteriaceae</taxon>
        <taxon>Christiangramia</taxon>
    </lineage>
</organism>
<name>A0A2R3Z1N8_9FLAO</name>
<dbReference type="AlphaFoldDB" id="A0A2R3Z1N8"/>
<protein>
    <recommendedName>
        <fullName evidence="3">Glycine dehydrogenase</fullName>
    </recommendedName>
</protein>
<accession>A0A2R3Z1N8</accession>
<evidence type="ECO:0008006" key="3">
    <source>
        <dbReference type="Google" id="ProtNLM"/>
    </source>
</evidence>
<dbReference type="OrthoDB" id="1262821at2"/>
<evidence type="ECO:0000313" key="2">
    <source>
        <dbReference type="Proteomes" id="UP000241507"/>
    </source>
</evidence>
<reference evidence="2" key="1">
    <citation type="submission" date="2018-03" db="EMBL/GenBank/DDBJ databases">
        <title>Gramella fulva sp. nov., isolated from a dry surface of tidal flat.</title>
        <authorList>
            <person name="Hwang S.H."/>
            <person name="Hwang W.M."/>
            <person name="Kang K."/>
            <person name="Ahn T.-Y."/>
        </authorList>
    </citation>
    <scope>NUCLEOTIDE SEQUENCE [LARGE SCALE GENOMIC DNA]</scope>
    <source>
        <strain evidence="2">SH35</strain>
    </source>
</reference>
<proteinExistence type="predicted"/>
<keyword evidence="2" id="KW-1185">Reference proteome</keyword>
<evidence type="ECO:0000313" key="1">
    <source>
        <dbReference type="EMBL" id="AVR44181.1"/>
    </source>
</evidence>
<gene>
    <name evidence="1" type="ORF">C7S20_02265</name>
</gene>
<dbReference type="EMBL" id="CP028136">
    <property type="protein sequence ID" value="AVR44181.1"/>
    <property type="molecule type" value="Genomic_DNA"/>
</dbReference>
<sequence>MSRKKLVLIMNRLRRLFFIDCSEANSNCDKAQYDDVKPLERARLLIHLAFCKACRKYTSRNKRLTRLLKKSHLKSCPEEHKKAWKKQIEEETSRQHS</sequence>
<dbReference type="Proteomes" id="UP000241507">
    <property type="component" value="Chromosome"/>
</dbReference>